<feature type="domain" description="Conserved oligomeric Golgi complex subunit 2 N-terminal" evidence="9">
    <location>
        <begin position="30"/>
        <end position="99"/>
    </location>
</feature>
<dbReference type="PANTHER" id="PTHR12961:SF0">
    <property type="entry name" value="CONSERVED OLIGOMERIC GOLGI COMPLEX SUBUNIT 2"/>
    <property type="match status" value="1"/>
</dbReference>
<reference evidence="10 11" key="1">
    <citation type="submission" date="2016-04" db="EMBL/GenBank/DDBJ databases">
        <title>Evolutionary innovation and constraint leading to complex multicellularity in the Ascomycota.</title>
        <authorList>
            <person name="Cisse O."/>
            <person name="Nguyen A."/>
            <person name="Hewitt D.A."/>
            <person name="Jedd G."/>
            <person name="Stajich J.E."/>
        </authorList>
    </citation>
    <scope>NUCLEOTIDE SEQUENCE [LARGE SCALE GENOMIC DNA]</scope>
    <source>
        <strain evidence="10 11">DAH-3</strain>
    </source>
</reference>
<organism evidence="10 11">
    <name type="scientific">Neolecta irregularis (strain DAH-3)</name>
    <dbReference type="NCBI Taxonomy" id="1198029"/>
    <lineage>
        <taxon>Eukaryota</taxon>
        <taxon>Fungi</taxon>
        <taxon>Dikarya</taxon>
        <taxon>Ascomycota</taxon>
        <taxon>Taphrinomycotina</taxon>
        <taxon>Neolectales</taxon>
        <taxon>Neolectaceae</taxon>
        <taxon>Neolecta</taxon>
    </lineage>
</organism>
<dbReference type="GO" id="GO:0007030">
    <property type="term" value="P:Golgi organization"/>
    <property type="evidence" value="ECO:0007669"/>
    <property type="project" value="InterPro"/>
</dbReference>
<evidence type="ECO:0000256" key="3">
    <source>
        <dbReference type="ARBA" id="ARBA00020977"/>
    </source>
</evidence>
<dbReference type="STRING" id="1198029.A0A1U7LGV5"/>
<protein>
    <recommendedName>
        <fullName evidence="3">Conserved oligomeric Golgi complex subunit 2</fullName>
    </recommendedName>
    <alternativeName>
        <fullName evidence="8">Component of oligomeric Golgi complex 2</fullName>
    </alternativeName>
</protein>
<proteinExistence type="inferred from homology"/>
<evidence type="ECO:0000256" key="7">
    <source>
        <dbReference type="ARBA" id="ARBA00023136"/>
    </source>
</evidence>
<sequence length="269" mass="31005">MTAFDDMFSGDSEDDELDFNSLPFPKPIPKRAFVSPDFNPDEFLSTSHRHQTLRDIQSELRLRAQSLKNELVELVNRDYEDFVGLGGSLKGGEEKIDRVIKELESFIKDARGLSDRAWSNLKVMDEKMEEKRRLKDERDLFRGFLFLLQHIEEMEMLLESRNLHILDPKPTFVSTVVSSNMRSTSRLRHSASKYLLIQQIVAGLSHNLPISQFQLSRLSTLRCNLSAQLKMSIQDAILGNEGDIILQLLKVYRMLDENPTSTIKKFINS</sequence>
<keyword evidence="5" id="KW-0653">Protein transport</keyword>
<evidence type="ECO:0000256" key="5">
    <source>
        <dbReference type="ARBA" id="ARBA00022927"/>
    </source>
</evidence>
<dbReference type="EMBL" id="LXFE01004245">
    <property type="protein sequence ID" value="OLL21782.1"/>
    <property type="molecule type" value="Genomic_DNA"/>
</dbReference>
<dbReference type="GO" id="GO:0017119">
    <property type="term" value="C:Golgi transport complex"/>
    <property type="evidence" value="ECO:0007669"/>
    <property type="project" value="TreeGrafter"/>
</dbReference>
<keyword evidence="6" id="KW-0333">Golgi apparatus</keyword>
<dbReference type="OMA" id="QLKMSIQ"/>
<keyword evidence="7" id="KW-0472">Membrane</keyword>
<dbReference type="GO" id="GO:0015031">
    <property type="term" value="P:protein transport"/>
    <property type="evidence" value="ECO:0007669"/>
    <property type="project" value="UniProtKB-KW"/>
</dbReference>
<evidence type="ECO:0000313" key="11">
    <source>
        <dbReference type="Proteomes" id="UP000186594"/>
    </source>
</evidence>
<accession>A0A1U7LGV5</accession>
<keyword evidence="11" id="KW-1185">Reference proteome</keyword>
<comment type="caution">
    <text evidence="10">The sequence shown here is derived from an EMBL/GenBank/DDBJ whole genome shotgun (WGS) entry which is preliminary data.</text>
</comment>
<dbReference type="OrthoDB" id="332281at2759"/>
<dbReference type="GO" id="GO:0006891">
    <property type="term" value="P:intra-Golgi vesicle-mediated transport"/>
    <property type="evidence" value="ECO:0007669"/>
    <property type="project" value="TreeGrafter"/>
</dbReference>
<dbReference type="InterPro" id="IPR009316">
    <property type="entry name" value="COG2"/>
</dbReference>
<evidence type="ECO:0000256" key="8">
    <source>
        <dbReference type="ARBA" id="ARBA00031344"/>
    </source>
</evidence>
<comment type="subcellular location">
    <subcellularLocation>
        <location evidence="1">Golgi apparatus membrane</location>
        <topology evidence="1">Peripheral membrane protein</topology>
    </subcellularLocation>
</comment>
<evidence type="ECO:0000259" key="9">
    <source>
        <dbReference type="Pfam" id="PF06148"/>
    </source>
</evidence>
<gene>
    <name evidence="10" type="ORF">NEOLI_000964</name>
</gene>
<dbReference type="Proteomes" id="UP000186594">
    <property type="component" value="Unassembled WGS sequence"/>
</dbReference>
<evidence type="ECO:0000256" key="1">
    <source>
        <dbReference type="ARBA" id="ARBA00004395"/>
    </source>
</evidence>
<comment type="similarity">
    <text evidence="2">Belongs to the COG2 family.</text>
</comment>
<evidence type="ECO:0000256" key="4">
    <source>
        <dbReference type="ARBA" id="ARBA00022448"/>
    </source>
</evidence>
<dbReference type="AlphaFoldDB" id="A0A1U7LGV5"/>
<evidence type="ECO:0000313" key="10">
    <source>
        <dbReference type="EMBL" id="OLL21782.1"/>
    </source>
</evidence>
<keyword evidence="4" id="KW-0813">Transport</keyword>
<dbReference type="Pfam" id="PF06148">
    <property type="entry name" value="COG2_N"/>
    <property type="match status" value="1"/>
</dbReference>
<dbReference type="InterPro" id="IPR024602">
    <property type="entry name" value="COG_su2_N"/>
</dbReference>
<evidence type="ECO:0000256" key="2">
    <source>
        <dbReference type="ARBA" id="ARBA00007603"/>
    </source>
</evidence>
<evidence type="ECO:0000256" key="6">
    <source>
        <dbReference type="ARBA" id="ARBA00023034"/>
    </source>
</evidence>
<name>A0A1U7LGV5_NEOID</name>
<dbReference type="GO" id="GO:0000139">
    <property type="term" value="C:Golgi membrane"/>
    <property type="evidence" value="ECO:0007669"/>
    <property type="project" value="UniProtKB-SubCell"/>
</dbReference>
<dbReference type="PANTHER" id="PTHR12961">
    <property type="entry name" value="CONSERVED OLIGOMERIC GOLGI COMPLEX COMPONENT 2"/>
    <property type="match status" value="1"/>
</dbReference>